<reference evidence="3 4" key="1">
    <citation type="journal article" date="2019" name="Nat. Ecol. Evol.">
        <title>Megaphylogeny resolves global patterns of mushroom evolution.</title>
        <authorList>
            <person name="Varga T."/>
            <person name="Krizsan K."/>
            <person name="Foldi C."/>
            <person name="Dima B."/>
            <person name="Sanchez-Garcia M."/>
            <person name="Sanchez-Ramirez S."/>
            <person name="Szollosi G.J."/>
            <person name="Szarkandi J.G."/>
            <person name="Papp V."/>
            <person name="Albert L."/>
            <person name="Andreopoulos W."/>
            <person name="Angelini C."/>
            <person name="Antonin V."/>
            <person name="Barry K.W."/>
            <person name="Bougher N.L."/>
            <person name="Buchanan P."/>
            <person name="Buyck B."/>
            <person name="Bense V."/>
            <person name="Catcheside P."/>
            <person name="Chovatia M."/>
            <person name="Cooper J."/>
            <person name="Damon W."/>
            <person name="Desjardin D."/>
            <person name="Finy P."/>
            <person name="Geml J."/>
            <person name="Haridas S."/>
            <person name="Hughes K."/>
            <person name="Justo A."/>
            <person name="Karasinski D."/>
            <person name="Kautmanova I."/>
            <person name="Kiss B."/>
            <person name="Kocsube S."/>
            <person name="Kotiranta H."/>
            <person name="LaButti K.M."/>
            <person name="Lechner B.E."/>
            <person name="Liimatainen K."/>
            <person name="Lipzen A."/>
            <person name="Lukacs Z."/>
            <person name="Mihaltcheva S."/>
            <person name="Morgado L.N."/>
            <person name="Niskanen T."/>
            <person name="Noordeloos M.E."/>
            <person name="Ohm R.A."/>
            <person name="Ortiz-Santana B."/>
            <person name="Ovrebo C."/>
            <person name="Racz N."/>
            <person name="Riley R."/>
            <person name="Savchenko A."/>
            <person name="Shiryaev A."/>
            <person name="Soop K."/>
            <person name="Spirin V."/>
            <person name="Szebenyi C."/>
            <person name="Tomsovsky M."/>
            <person name="Tulloss R.E."/>
            <person name="Uehling J."/>
            <person name="Grigoriev I.V."/>
            <person name="Vagvolgyi C."/>
            <person name="Papp T."/>
            <person name="Martin F.M."/>
            <person name="Miettinen O."/>
            <person name="Hibbett D.S."/>
            <person name="Nagy L.G."/>
        </authorList>
    </citation>
    <scope>NUCLEOTIDE SEQUENCE [LARGE SCALE GENOMIC DNA]</scope>
    <source>
        <strain evidence="3 4">CBS 166.37</strain>
    </source>
</reference>
<dbReference type="EMBL" id="ML213609">
    <property type="protein sequence ID" value="TFK37243.1"/>
    <property type="molecule type" value="Genomic_DNA"/>
</dbReference>
<sequence length="501" mass="54991">MSVSTTPEGQIRHVLLMTNSEYGQANTFIALAHALAIQPNVNVHFASFIDAESRVIGLKDALQATGTLGAGSMITFHNVDGPSVKMVAVDSLKSWSIDHPPGFWGALKSYSVVTTHIFSWTPEQYMMGVNSAIRIIEDIDPAAIVIDTAFSQGIDGCRKSGRKYIAAGPMSLKDTVLTLQPRFLANYSIMASGYQYPLQWSQVVPNIILTLSLTYNLLTCPRMKLINDTRKAFGLDGMLPLFGGFQKDVEYLAPMIPELDFPLTVIPQNITLCGPFILPVTHTVAHNDAELAQWLKDSNGRTILVNLGTHAIVNTTNTRELAKAFSAVIQHERIHGRSLQILWKLQLVPGSEVDEILKEELGSEIKIGIVRVVDWLAVDPIAILQQGNIICSIHHGGANSFFEGIMTGTPHIVLPRWYDCYDYANRVEYLHVGIYGNRTAAPDTNSEELTTAVIKIIASGSEYITRAKQLAALCQGKCGGRELGAKRILKAAEEMLSRVHI</sequence>
<dbReference type="CDD" id="cd03784">
    <property type="entry name" value="GT1_Gtf-like"/>
    <property type="match status" value="1"/>
</dbReference>
<dbReference type="PANTHER" id="PTHR48050:SF13">
    <property type="entry name" value="STEROL 3-BETA-GLUCOSYLTRANSFERASE UGT80A2"/>
    <property type="match status" value="1"/>
</dbReference>
<dbReference type="InterPro" id="IPR010610">
    <property type="entry name" value="EryCIII-like_C"/>
</dbReference>
<keyword evidence="4" id="KW-1185">Reference proteome</keyword>
<evidence type="ECO:0000313" key="4">
    <source>
        <dbReference type="Proteomes" id="UP000308652"/>
    </source>
</evidence>
<dbReference type="PANTHER" id="PTHR48050">
    <property type="entry name" value="STEROL 3-BETA-GLUCOSYLTRANSFERASE"/>
    <property type="match status" value="1"/>
</dbReference>
<dbReference type="AlphaFoldDB" id="A0A5C3LXW2"/>
<dbReference type="InterPro" id="IPR050426">
    <property type="entry name" value="Glycosyltransferase_28"/>
</dbReference>
<evidence type="ECO:0000313" key="3">
    <source>
        <dbReference type="EMBL" id="TFK37243.1"/>
    </source>
</evidence>
<dbReference type="SUPFAM" id="SSF53756">
    <property type="entry name" value="UDP-Glycosyltransferase/glycogen phosphorylase"/>
    <property type="match status" value="1"/>
</dbReference>
<name>A0A5C3LXW2_9AGAR</name>
<dbReference type="Gene3D" id="3.40.50.2000">
    <property type="entry name" value="Glycogen Phosphorylase B"/>
    <property type="match status" value="1"/>
</dbReference>
<dbReference type="Proteomes" id="UP000308652">
    <property type="component" value="Unassembled WGS sequence"/>
</dbReference>
<dbReference type="OrthoDB" id="5835829at2759"/>
<dbReference type="STRING" id="68775.A0A5C3LXW2"/>
<dbReference type="GO" id="GO:0016758">
    <property type="term" value="F:hexosyltransferase activity"/>
    <property type="evidence" value="ECO:0007669"/>
    <property type="project" value="UniProtKB-ARBA"/>
</dbReference>
<dbReference type="GO" id="GO:0008194">
    <property type="term" value="F:UDP-glycosyltransferase activity"/>
    <property type="evidence" value="ECO:0007669"/>
    <property type="project" value="InterPro"/>
</dbReference>
<dbReference type="InterPro" id="IPR002213">
    <property type="entry name" value="UDP_glucos_trans"/>
</dbReference>
<evidence type="ECO:0000259" key="2">
    <source>
        <dbReference type="Pfam" id="PF06722"/>
    </source>
</evidence>
<evidence type="ECO:0000256" key="1">
    <source>
        <dbReference type="ARBA" id="ARBA00022679"/>
    </source>
</evidence>
<dbReference type="Pfam" id="PF06722">
    <property type="entry name" value="EryCIII-like_C"/>
    <property type="match status" value="1"/>
</dbReference>
<keyword evidence="1" id="KW-0808">Transferase</keyword>
<gene>
    <name evidence="3" type="ORF">BDQ12DRAFT_653145</name>
</gene>
<protein>
    <recommendedName>
        <fullName evidence="2">Erythromycin biosynthesis protein CIII-like C-terminal domain-containing protein</fullName>
    </recommendedName>
</protein>
<organism evidence="3 4">
    <name type="scientific">Crucibulum laeve</name>
    <dbReference type="NCBI Taxonomy" id="68775"/>
    <lineage>
        <taxon>Eukaryota</taxon>
        <taxon>Fungi</taxon>
        <taxon>Dikarya</taxon>
        <taxon>Basidiomycota</taxon>
        <taxon>Agaricomycotina</taxon>
        <taxon>Agaricomycetes</taxon>
        <taxon>Agaricomycetidae</taxon>
        <taxon>Agaricales</taxon>
        <taxon>Agaricineae</taxon>
        <taxon>Nidulariaceae</taxon>
        <taxon>Crucibulum</taxon>
    </lineage>
</organism>
<proteinExistence type="predicted"/>
<accession>A0A5C3LXW2</accession>
<feature type="domain" description="Erythromycin biosynthesis protein CIII-like C-terminal" evidence="2">
    <location>
        <begin position="370"/>
        <end position="471"/>
    </location>
</feature>